<reference evidence="2 5" key="1">
    <citation type="submission" date="2013-05" db="EMBL/GenBank/DDBJ databases">
        <title>Genome Sequence of Streptomyces fradiae.</title>
        <authorList>
            <person name="Kirby R."/>
        </authorList>
    </citation>
    <scope>NUCLEOTIDE SEQUENCE [LARGE SCALE GENOMIC DNA]</scope>
    <source>
        <strain evidence="2 5">ATCC 10745</strain>
    </source>
</reference>
<name>A0A1Y2NN68_STRFR</name>
<protein>
    <submittedName>
        <fullName evidence="3">Uncharacterized protein</fullName>
    </submittedName>
</protein>
<keyword evidence="1" id="KW-0732">Signal</keyword>
<dbReference type="RefSeq" id="WP_031128965.1">
    <property type="nucleotide sequence ID" value="NZ_ASYR01000040.1"/>
</dbReference>
<organism evidence="3 4">
    <name type="scientific">Streptomyces fradiae ATCC 10745 = DSM 40063</name>
    <dbReference type="NCBI Taxonomy" id="1319510"/>
    <lineage>
        <taxon>Bacteria</taxon>
        <taxon>Bacillati</taxon>
        <taxon>Actinomycetota</taxon>
        <taxon>Actinomycetes</taxon>
        <taxon>Kitasatosporales</taxon>
        <taxon>Streptomycetaceae</taxon>
        <taxon>Streptomyces</taxon>
    </lineage>
</organism>
<dbReference type="Proteomes" id="UP000731519">
    <property type="component" value="Unassembled WGS sequence"/>
</dbReference>
<accession>A0A1Y2NN68</accession>
<feature type="signal peptide" evidence="1">
    <location>
        <begin position="1"/>
        <end position="29"/>
    </location>
</feature>
<evidence type="ECO:0000313" key="2">
    <source>
        <dbReference type="EMBL" id="KAF0647175.1"/>
    </source>
</evidence>
<proteinExistence type="predicted"/>
<evidence type="ECO:0000256" key="1">
    <source>
        <dbReference type="SAM" id="SignalP"/>
    </source>
</evidence>
<dbReference type="EMBL" id="ASYR01000040">
    <property type="protein sequence ID" value="KAF0647175.1"/>
    <property type="molecule type" value="Genomic_DNA"/>
</dbReference>
<dbReference type="GeneID" id="91402205"/>
<reference evidence="3 4" key="2">
    <citation type="submission" date="2016-09" db="EMBL/GenBank/DDBJ databases">
        <title>Streptomyces fradiae DSM40063, a candidate organism with high potential of specific P450 cytochromes.</title>
        <authorList>
            <person name="Grumaz C."/>
            <person name="Vainshtein Y."/>
            <person name="Kirstahler P."/>
            <person name="Sohn K."/>
        </authorList>
    </citation>
    <scope>NUCLEOTIDE SEQUENCE [LARGE SCALE GENOMIC DNA]</scope>
    <source>
        <strain evidence="3 4">DSM 40063</strain>
    </source>
</reference>
<dbReference type="Proteomes" id="UP000194318">
    <property type="component" value="Unassembled WGS sequence"/>
</dbReference>
<keyword evidence="5" id="KW-1185">Reference proteome</keyword>
<evidence type="ECO:0000313" key="4">
    <source>
        <dbReference type="Proteomes" id="UP000194318"/>
    </source>
</evidence>
<gene>
    <name evidence="3" type="ORF">BG846_05466</name>
    <name evidence="2" type="ORF">K701_24795</name>
</gene>
<feature type="chain" id="PRO_5011005978" evidence="1">
    <location>
        <begin position="30"/>
        <end position="149"/>
    </location>
</feature>
<dbReference type="EMBL" id="MIFZ01000340">
    <property type="protein sequence ID" value="OSY48955.1"/>
    <property type="molecule type" value="Genomic_DNA"/>
</dbReference>
<evidence type="ECO:0000313" key="3">
    <source>
        <dbReference type="EMBL" id="OSY48955.1"/>
    </source>
</evidence>
<dbReference type="AlphaFoldDB" id="A0A1Y2NN68"/>
<evidence type="ECO:0000313" key="5">
    <source>
        <dbReference type="Proteomes" id="UP000731519"/>
    </source>
</evidence>
<comment type="caution">
    <text evidence="3">The sequence shown here is derived from an EMBL/GenBank/DDBJ whole genome shotgun (WGS) entry which is preliminary data.</text>
</comment>
<sequence>MKISNKITTGMVSVVSLAALAAGAAPAGAAPSAAPQAVAAKAGSAQVVMAPMAASGSCTGWKKAGSLPLKWSKVSDNCGHFGKPGLKMGYTWKVYKGSAICVKVRGFVNGKDKWYDAGCGKSGAIKVPWGNVLAAKEMKVKNAALFDWK</sequence>